<dbReference type="Proteomes" id="UP000281343">
    <property type="component" value="Unassembled WGS sequence"/>
</dbReference>
<accession>A0A3L9Y795</accession>
<evidence type="ECO:0000313" key="2">
    <source>
        <dbReference type="Proteomes" id="UP000281343"/>
    </source>
</evidence>
<dbReference type="EMBL" id="RCNT01000005">
    <property type="protein sequence ID" value="RMA41976.1"/>
    <property type="molecule type" value="Genomic_DNA"/>
</dbReference>
<dbReference type="AlphaFoldDB" id="A0A3L9Y795"/>
<gene>
    <name evidence="1" type="ORF">D9R08_10905</name>
</gene>
<name>A0A3L9Y795_9RHOB</name>
<sequence>MIRPILLTSLIALSGCITYQTGPIRTSTTYTPVPSNPAPAPVINGVPVTLTDGSQGLALWCSVPGDCIADARTACNNRQSIRTVSDIDGSSPRASEFFARRETEPSSLVVACS</sequence>
<dbReference type="RefSeq" id="WP_121898083.1">
    <property type="nucleotide sequence ID" value="NZ_CP159473.1"/>
</dbReference>
<dbReference type="PROSITE" id="PS51257">
    <property type="entry name" value="PROKAR_LIPOPROTEIN"/>
    <property type="match status" value="1"/>
</dbReference>
<proteinExistence type="predicted"/>
<protein>
    <recommendedName>
        <fullName evidence="3">Lipoprotein</fullName>
    </recommendedName>
</protein>
<evidence type="ECO:0000313" key="1">
    <source>
        <dbReference type="EMBL" id="RMA41976.1"/>
    </source>
</evidence>
<reference evidence="1 2" key="1">
    <citation type="submission" date="2018-10" db="EMBL/GenBank/DDBJ databases">
        <authorList>
            <person name="Jung H.S."/>
            <person name="Jeon C.O."/>
        </authorList>
    </citation>
    <scope>NUCLEOTIDE SEQUENCE [LARGE SCALE GENOMIC DNA]</scope>
    <source>
        <strain evidence="1 2">MA-7-27</strain>
    </source>
</reference>
<keyword evidence="2" id="KW-1185">Reference proteome</keyword>
<comment type="caution">
    <text evidence="1">The sequence shown here is derived from an EMBL/GenBank/DDBJ whole genome shotgun (WGS) entry which is preliminary data.</text>
</comment>
<dbReference type="OrthoDB" id="7858165at2"/>
<organism evidence="1 2">
    <name type="scientific">Rhodophyticola porphyridii</name>
    <dbReference type="NCBI Taxonomy" id="1852017"/>
    <lineage>
        <taxon>Bacteria</taxon>
        <taxon>Pseudomonadati</taxon>
        <taxon>Pseudomonadota</taxon>
        <taxon>Alphaproteobacteria</taxon>
        <taxon>Rhodobacterales</taxon>
        <taxon>Roseobacteraceae</taxon>
        <taxon>Rhodophyticola</taxon>
    </lineage>
</organism>
<evidence type="ECO:0008006" key="3">
    <source>
        <dbReference type="Google" id="ProtNLM"/>
    </source>
</evidence>